<keyword evidence="2" id="KW-1003">Cell membrane</keyword>
<keyword evidence="8" id="KW-1185">Reference proteome</keyword>
<feature type="transmembrane region" description="Helical" evidence="6">
    <location>
        <begin position="37"/>
        <end position="61"/>
    </location>
</feature>
<evidence type="ECO:0000313" key="8">
    <source>
        <dbReference type="Proteomes" id="UP000252479"/>
    </source>
</evidence>
<feature type="transmembrane region" description="Helical" evidence="6">
    <location>
        <begin position="147"/>
        <end position="172"/>
    </location>
</feature>
<evidence type="ECO:0000256" key="4">
    <source>
        <dbReference type="ARBA" id="ARBA00022989"/>
    </source>
</evidence>
<dbReference type="Proteomes" id="UP000252479">
    <property type="component" value="Unassembled WGS sequence"/>
</dbReference>
<reference evidence="7 8" key="1">
    <citation type="journal article" date="2017" name="Elife">
        <title>Extensive horizontal gene transfer in cheese-associated bacteria.</title>
        <authorList>
            <person name="Bonham K.S."/>
            <person name="Wolfe B.E."/>
            <person name="Dutton R.J."/>
        </authorList>
    </citation>
    <scope>NUCLEOTIDE SEQUENCE [LARGE SCALE GENOMIC DNA]</scope>
    <source>
        <strain evidence="7 8">JB196</strain>
    </source>
</reference>
<dbReference type="PANTHER" id="PTHR30086">
    <property type="entry name" value="ARGININE EXPORTER PROTEIN ARGO"/>
    <property type="match status" value="1"/>
</dbReference>
<comment type="subcellular location">
    <subcellularLocation>
        <location evidence="1">Cell membrane</location>
        <topology evidence="1">Multi-pass membrane protein</topology>
    </subcellularLocation>
</comment>
<keyword evidence="4 6" id="KW-1133">Transmembrane helix</keyword>
<dbReference type="InterPro" id="IPR001123">
    <property type="entry name" value="LeuE-type"/>
</dbReference>
<keyword evidence="3 6" id="KW-0812">Transmembrane</keyword>
<proteinExistence type="predicted"/>
<dbReference type="GO" id="GO:0005886">
    <property type="term" value="C:plasma membrane"/>
    <property type="evidence" value="ECO:0007669"/>
    <property type="project" value="UniProtKB-SubCell"/>
</dbReference>
<evidence type="ECO:0000256" key="6">
    <source>
        <dbReference type="SAM" id="Phobius"/>
    </source>
</evidence>
<dbReference type="PANTHER" id="PTHR30086:SF21">
    <property type="entry name" value="TRANSPORT PROTEIN"/>
    <property type="match status" value="1"/>
</dbReference>
<dbReference type="PIRSF" id="PIRSF006324">
    <property type="entry name" value="LeuE"/>
    <property type="match status" value="1"/>
</dbReference>
<dbReference type="EMBL" id="QPGL01000002">
    <property type="protein sequence ID" value="RCS70752.1"/>
    <property type="molecule type" value="Genomic_DNA"/>
</dbReference>
<evidence type="ECO:0000256" key="2">
    <source>
        <dbReference type="ARBA" id="ARBA00022475"/>
    </source>
</evidence>
<evidence type="ECO:0000256" key="3">
    <source>
        <dbReference type="ARBA" id="ARBA00022692"/>
    </source>
</evidence>
<dbReference type="GO" id="GO:0015171">
    <property type="term" value="F:amino acid transmembrane transporter activity"/>
    <property type="evidence" value="ECO:0007669"/>
    <property type="project" value="TreeGrafter"/>
</dbReference>
<evidence type="ECO:0000313" key="7">
    <source>
        <dbReference type="EMBL" id="RCS70752.1"/>
    </source>
</evidence>
<feature type="transmembrane region" description="Helical" evidence="6">
    <location>
        <begin position="184"/>
        <end position="201"/>
    </location>
</feature>
<dbReference type="GeneID" id="303190264"/>
<organism evidence="7 8">
    <name type="scientific">Vibrio casei</name>
    <dbReference type="NCBI Taxonomy" id="673372"/>
    <lineage>
        <taxon>Bacteria</taxon>
        <taxon>Pseudomonadati</taxon>
        <taxon>Pseudomonadota</taxon>
        <taxon>Gammaproteobacteria</taxon>
        <taxon>Vibrionales</taxon>
        <taxon>Vibrionaceae</taxon>
        <taxon>Vibrio</taxon>
    </lineage>
</organism>
<evidence type="ECO:0000256" key="5">
    <source>
        <dbReference type="ARBA" id="ARBA00023136"/>
    </source>
</evidence>
<feature type="transmembrane region" description="Helical" evidence="6">
    <location>
        <begin position="110"/>
        <end position="135"/>
    </location>
</feature>
<comment type="caution">
    <text evidence="7">The sequence shown here is derived from an EMBL/GenBank/DDBJ whole genome shotgun (WGS) entry which is preliminary data.</text>
</comment>
<feature type="transmembrane region" description="Helical" evidence="6">
    <location>
        <begin position="67"/>
        <end position="89"/>
    </location>
</feature>
<feature type="transmembrane region" description="Helical" evidence="6">
    <location>
        <begin position="6"/>
        <end position="25"/>
    </location>
</feature>
<dbReference type="AlphaFoldDB" id="A0A368LJ30"/>
<accession>A0A368LJ30</accession>
<sequence length="203" mass="22464">MEIISLAILGILIVISPGADFVLVLKNSINQGRKSGIWTAIGISLAICVHIGYSMLGISYLISQNEWLFNIVRYAGSAYLIYLGLKGIFSAKASFETIEDRQKDFKASQYLAQGFLCNVLNPKTMLFFLSIFSQVISPDSSDHHQAIIYGLYMVILHGVWFSLVAMLFTSNALQTHFQKMKKRLNQACGLGLLTFGALLAIKS</sequence>
<dbReference type="Pfam" id="PF01810">
    <property type="entry name" value="LysE"/>
    <property type="match status" value="1"/>
</dbReference>
<name>A0A368LJ30_9VIBR</name>
<protein>
    <submittedName>
        <fullName evidence="7">LysE family translocator</fullName>
    </submittedName>
</protein>
<dbReference type="RefSeq" id="WP_086959832.1">
    <property type="nucleotide sequence ID" value="NZ_FUKS01000017.1"/>
</dbReference>
<gene>
    <name evidence="7" type="ORF">CIK83_15165</name>
</gene>
<keyword evidence="5 6" id="KW-0472">Membrane</keyword>
<evidence type="ECO:0000256" key="1">
    <source>
        <dbReference type="ARBA" id="ARBA00004651"/>
    </source>
</evidence>